<dbReference type="PANTHER" id="PTHR47219">
    <property type="entry name" value="RAB GTPASE-ACTIVATING PROTEIN 1-LIKE"/>
    <property type="match status" value="1"/>
</dbReference>
<evidence type="ECO:0000256" key="2">
    <source>
        <dbReference type="SAM" id="Coils"/>
    </source>
</evidence>
<organism evidence="5 6">
    <name type="scientific">Hydnum rufescens UP504</name>
    <dbReference type="NCBI Taxonomy" id="1448309"/>
    <lineage>
        <taxon>Eukaryota</taxon>
        <taxon>Fungi</taxon>
        <taxon>Dikarya</taxon>
        <taxon>Basidiomycota</taxon>
        <taxon>Agaricomycotina</taxon>
        <taxon>Agaricomycetes</taxon>
        <taxon>Cantharellales</taxon>
        <taxon>Hydnaceae</taxon>
        <taxon>Hydnum</taxon>
    </lineage>
</organism>
<dbReference type="Gene3D" id="1.10.10.750">
    <property type="entry name" value="Ypt/Rab-GAP domain of gyp1p, domain 1"/>
    <property type="match status" value="1"/>
</dbReference>
<feature type="compositionally biased region" description="Polar residues" evidence="3">
    <location>
        <begin position="53"/>
        <end position="88"/>
    </location>
</feature>
<dbReference type="InterPro" id="IPR000195">
    <property type="entry name" value="Rab-GAP-TBC_dom"/>
</dbReference>
<dbReference type="PROSITE" id="PS50086">
    <property type="entry name" value="TBC_RABGAP"/>
    <property type="match status" value="1"/>
</dbReference>
<gene>
    <name evidence="5" type="ORF">BS47DRAFT_1370211</name>
</gene>
<dbReference type="PANTHER" id="PTHR47219:SF9">
    <property type="entry name" value="GTPASE ACTIVATING PROTEIN AND CENTROSOME-ASSOCIATED, ISOFORM B"/>
    <property type="match status" value="1"/>
</dbReference>
<keyword evidence="1" id="KW-0343">GTPase activation</keyword>
<protein>
    <recommendedName>
        <fullName evidence="4">Rab-GAP TBC domain-containing protein</fullName>
    </recommendedName>
</protein>
<dbReference type="OrthoDB" id="295078at2759"/>
<dbReference type="Gene3D" id="1.10.8.270">
    <property type="entry name" value="putative rabgap domain of human tbc1 domain family member 14 like domains"/>
    <property type="match status" value="1"/>
</dbReference>
<dbReference type="GO" id="GO:0031267">
    <property type="term" value="F:small GTPase binding"/>
    <property type="evidence" value="ECO:0007669"/>
    <property type="project" value="TreeGrafter"/>
</dbReference>
<dbReference type="AlphaFoldDB" id="A0A9P6BDN8"/>
<evidence type="ECO:0000256" key="3">
    <source>
        <dbReference type="SAM" id="MobiDB-lite"/>
    </source>
</evidence>
<dbReference type="Proteomes" id="UP000886523">
    <property type="component" value="Unassembled WGS sequence"/>
</dbReference>
<sequence length="539" mass="61054">METLDGFVSTSGPDESRSNVSPPAAQSNHNEDEDDFQDLPLEDPEDYHPEESSVVSELSARFSTSSIIGQKSPRSSRRITTSFSNGVNGANHGPVPFMLARLEQQRELLESDPRAHRASLDGHGRLKDDFHKFHMQQETAVEDEQIDWAFWGEVMSDYEQVARAEPTRLAKAIESGIPSAIRGMVSASKDVELEQIYSNLLKATSPHEKAIMRDLGRTFPHHAFFMEGKGIGQENLFNVLKAYSLYDPEVGYCQGLAFIVAILLLNMPDEEAFCVFVRLMHSYNLRTIYLPEMPDFSCELLPVLYVHFLRQGVKSSMYCSQWFITMFSYRFPLPIVYRIFDHLFATGVEAIFGFSISLLQSNEEKLLEFRFDSILDFIKSALFDAYLDPTSPAREPGTDAAKDTSATYHVDRFVQDALRVKITPFLLDTFASEWEELRRAQSAHTMEMEALRAANRSLTAQLKSLEASLAQMNEDHVEIVKQLVMAKVEKEDMEAELVKYKVLYAEQMHATEDAGSSQRMSTISRLSSWSSFSRTNGKS</sequence>
<dbReference type="FunFam" id="1.10.8.270:FF:000001">
    <property type="entry name" value="TBC1 domain family member 1"/>
    <property type="match status" value="1"/>
</dbReference>
<reference evidence="5" key="1">
    <citation type="journal article" date="2020" name="Nat. Commun.">
        <title>Large-scale genome sequencing of mycorrhizal fungi provides insights into the early evolution of symbiotic traits.</title>
        <authorList>
            <person name="Miyauchi S."/>
            <person name="Kiss E."/>
            <person name="Kuo A."/>
            <person name="Drula E."/>
            <person name="Kohler A."/>
            <person name="Sanchez-Garcia M."/>
            <person name="Morin E."/>
            <person name="Andreopoulos B."/>
            <person name="Barry K.W."/>
            <person name="Bonito G."/>
            <person name="Buee M."/>
            <person name="Carver A."/>
            <person name="Chen C."/>
            <person name="Cichocki N."/>
            <person name="Clum A."/>
            <person name="Culley D."/>
            <person name="Crous P.W."/>
            <person name="Fauchery L."/>
            <person name="Girlanda M."/>
            <person name="Hayes R.D."/>
            <person name="Keri Z."/>
            <person name="LaButti K."/>
            <person name="Lipzen A."/>
            <person name="Lombard V."/>
            <person name="Magnuson J."/>
            <person name="Maillard F."/>
            <person name="Murat C."/>
            <person name="Nolan M."/>
            <person name="Ohm R.A."/>
            <person name="Pangilinan J."/>
            <person name="Pereira M.F."/>
            <person name="Perotto S."/>
            <person name="Peter M."/>
            <person name="Pfister S."/>
            <person name="Riley R."/>
            <person name="Sitrit Y."/>
            <person name="Stielow J.B."/>
            <person name="Szollosi G."/>
            <person name="Zifcakova L."/>
            <person name="Stursova M."/>
            <person name="Spatafora J.W."/>
            <person name="Tedersoo L."/>
            <person name="Vaario L.M."/>
            <person name="Yamada A."/>
            <person name="Yan M."/>
            <person name="Wang P."/>
            <person name="Xu J."/>
            <person name="Bruns T."/>
            <person name="Baldrian P."/>
            <person name="Vilgalys R."/>
            <person name="Dunand C."/>
            <person name="Henrissat B."/>
            <person name="Grigoriev I.V."/>
            <person name="Hibbett D."/>
            <person name="Nagy L.G."/>
            <person name="Martin F.M."/>
        </authorList>
    </citation>
    <scope>NUCLEOTIDE SEQUENCE</scope>
    <source>
        <strain evidence="5">UP504</strain>
    </source>
</reference>
<dbReference type="SMART" id="SM00164">
    <property type="entry name" value="TBC"/>
    <property type="match status" value="1"/>
</dbReference>
<evidence type="ECO:0000313" key="6">
    <source>
        <dbReference type="Proteomes" id="UP000886523"/>
    </source>
</evidence>
<evidence type="ECO:0000259" key="4">
    <source>
        <dbReference type="PROSITE" id="PS50086"/>
    </source>
</evidence>
<comment type="caution">
    <text evidence="5">The sequence shown here is derived from an EMBL/GenBank/DDBJ whole genome shotgun (WGS) entry which is preliminary data.</text>
</comment>
<proteinExistence type="predicted"/>
<dbReference type="GO" id="GO:0005096">
    <property type="term" value="F:GTPase activator activity"/>
    <property type="evidence" value="ECO:0007669"/>
    <property type="project" value="UniProtKB-KW"/>
</dbReference>
<feature type="region of interest" description="Disordered" evidence="3">
    <location>
        <begin position="1"/>
        <end position="92"/>
    </location>
</feature>
<dbReference type="InterPro" id="IPR050302">
    <property type="entry name" value="Rab_GAP_TBC_domain"/>
</dbReference>
<accession>A0A9P6BDN8</accession>
<feature type="coiled-coil region" evidence="2">
    <location>
        <begin position="448"/>
        <end position="482"/>
    </location>
</feature>
<evidence type="ECO:0000256" key="1">
    <source>
        <dbReference type="ARBA" id="ARBA00022468"/>
    </source>
</evidence>
<dbReference type="Pfam" id="PF23436">
    <property type="entry name" value="RabGap-TBC_2"/>
    <property type="match status" value="1"/>
</dbReference>
<keyword evidence="2" id="KW-0175">Coiled coil</keyword>
<dbReference type="SUPFAM" id="SSF47923">
    <property type="entry name" value="Ypt/Rab-GAP domain of gyp1p"/>
    <property type="match status" value="2"/>
</dbReference>
<dbReference type="Gene3D" id="1.10.472.80">
    <property type="entry name" value="Ypt/Rab-GAP domain of gyp1p, domain 3"/>
    <property type="match status" value="1"/>
</dbReference>
<feature type="compositionally biased region" description="Polar residues" evidence="3">
    <location>
        <begin position="8"/>
        <end position="28"/>
    </location>
</feature>
<feature type="domain" description="Rab-GAP TBC" evidence="4">
    <location>
        <begin position="176"/>
        <end position="347"/>
    </location>
</feature>
<evidence type="ECO:0000313" key="5">
    <source>
        <dbReference type="EMBL" id="KAF9521011.1"/>
    </source>
</evidence>
<keyword evidence="6" id="KW-1185">Reference proteome</keyword>
<name>A0A9P6BDN8_9AGAM</name>
<dbReference type="EMBL" id="MU128909">
    <property type="protein sequence ID" value="KAF9521011.1"/>
    <property type="molecule type" value="Genomic_DNA"/>
</dbReference>
<dbReference type="InterPro" id="IPR035969">
    <property type="entry name" value="Rab-GAP_TBC_sf"/>
</dbReference>
<feature type="compositionally biased region" description="Acidic residues" evidence="3">
    <location>
        <begin position="31"/>
        <end position="45"/>
    </location>
</feature>